<feature type="chain" id="PRO_5012832181" evidence="1">
    <location>
        <begin position="27"/>
        <end position="98"/>
    </location>
</feature>
<gene>
    <name evidence="2" type="ORF">SCALIN_C01_0231</name>
</gene>
<accession>A0A286TTS2</accession>
<keyword evidence="3" id="KW-1185">Reference proteome</keyword>
<feature type="signal peptide" evidence="1">
    <location>
        <begin position="1"/>
        <end position="26"/>
    </location>
</feature>
<keyword evidence="1" id="KW-0732">Signal</keyword>
<dbReference type="RefSeq" id="WP_096892433.1">
    <property type="nucleotide sequence ID" value="NZ_BAOS01000001.1"/>
</dbReference>
<name>A0A286TTS2_9BACT</name>
<protein>
    <submittedName>
        <fullName evidence="2">Nitroreductase</fullName>
    </submittedName>
</protein>
<evidence type="ECO:0000313" key="3">
    <source>
        <dbReference type="Proteomes" id="UP000218542"/>
    </source>
</evidence>
<evidence type="ECO:0000313" key="2">
    <source>
        <dbReference type="EMBL" id="GAX59300.1"/>
    </source>
</evidence>
<dbReference type="PROSITE" id="PS51257">
    <property type="entry name" value="PROKAR_LIPOPROTEIN"/>
    <property type="match status" value="1"/>
</dbReference>
<evidence type="ECO:0000256" key="1">
    <source>
        <dbReference type="SAM" id="SignalP"/>
    </source>
</evidence>
<dbReference type="AlphaFoldDB" id="A0A286TTS2"/>
<comment type="caution">
    <text evidence="2">The sequence shown here is derived from an EMBL/GenBank/DDBJ whole genome shotgun (WGS) entry which is preliminary data.</text>
</comment>
<dbReference type="EMBL" id="BAOS01000001">
    <property type="protein sequence ID" value="GAX59300.1"/>
    <property type="molecule type" value="Genomic_DNA"/>
</dbReference>
<organism evidence="2 3">
    <name type="scientific">Candidatus Scalindua japonica</name>
    <dbReference type="NCBI Taxonomy" id="1284222"/>
    <lineage>
        <taxon>Bacteria</taxon>
        <taxon>Pseudomonadati</taxon>
        <taxon>Planctomycetota</taxon>
        <taxon>Candidatus Brocadiia</taxon>
        <taxon>Candidatus Brocadiales</taxon>
        <taxon>Candidatus Scalinduaceae</taxon>
        <taxon>Candidatus Scalindua</taxon>
    </lineage>
</organism>
<dbReference type="Proteomes" id="UP000218542">
    <property type="component" value="Unassembled WGS sequence"/>
</dbReference>
<reference evidence="3" key="1">
    <citation type="journal article" date="2017" name="Environ. Microbiol. Rep.">
        <title>Genetic Diversity of Marine Anaerobic Ammonium-Oxidizing Bacteria as Revealed by Genomic and Proteomic Analyses of 'Candidatus Scalindua japonica'.</title>
        <authorList>
            <person name="Oshiki M."/>
            <person name="Mizuto K."/>
            <person name="Kimura Z."/>
            <person name="Kindaichi T."/>
            <person name="Satoh H."/>
            <person name="Okabe S."/>
        </authorList>
    </citation>
    <scope>NUCLEOTIDE SEQUENCE [LARGE SCALE GENOMIC DNA]</scope>
    <source>
        <strain evidence="3">husup-a2</strain>
    </source>
</reference>
<sequence length="98" mass="11256">MKCLVFSVIILSVVGCALMKPSSTSTAPTKHQIIYSWSKISKFDSKKDVERILGAPSDILYSEDTEIWKYDYDISRSFGTVSFRRSDNRVWFFSKPAF</sequence>
<proteinExistence type="predicted"/>